<comment type="caution">
    <text evidence="2">The sequence shown here is derived from an EMBL/GenBank/DDBJ whole genome shotgun (WGS) entry which is preliminary data.</text>
</comment>
<evidence type="ECO:0000313" key="2">
    <source>
        <dbReference type="EMBL" id="RCN37479.1"/>
    </source>
</evidence>
<feature type="compositionally biased region" description="Low complexity" evidence="1">
    <location>
        <begin position="8"/>
        <end position="37"/>
    </location>
</feature>
<organism evidence="2 3">
    <name type="scientific">Ancylostoma caninum</name>
    <name type="common">Dog hookworm</name>
    <dbReference type="NCBI Taxonomy" id="29170"/>
    <lineage>
        <taxon>Eukaryota</taxon>
        <taxon>Metazoa</taxon>
        <taxon>Ecdysozoa</taxon>
        <taxon>Nematoda</taxon>
        <taxon>Chromadorea</taxon>
        <taxon>Rhabditida</taxon>
        <taxon>Rhabditina</taxon>
        <taxon>Rhabditomorpha</taxon>
        <taxon>Strongyloidea</taxon>
        <taxon>Ancylostomatidae</taxon>
        <taxon>Ancylostomatinae</taxon>
        <taxon>Ancylostoma</taxon>
    </lineage>
</organism>
<protein>
    <submittedName>
        <fullName evidence="2">Uncharacterized protein</fullName>
    </submittedName>
</protein>
<reference evidence="2 3" key="1">
    <citation type="submission" date="2014-10" db="EMBL/GenBank/DDBJ databases">
        <title>Draft genome of the hookworm Ancylostoma caninum.</title>
        <authorList>
            <person name="Mitreva M."/>
        </authorList>
    </citation>
    <scope>NUCLEOTIDE SEQUENCE [LARGE SCALE GENOMIC DNA]</scope>
    <source>
        <strain evidence="2 3">Baltimore</strain>
    </source>
</reference>
<sequence>LDLDPPSKKSSQVASASSGYGSSSSESDQEISEQLSLKEPMSESTTSSCVFVGRRERQFVDKWRRRSVPASLRNAFTDDVMRILQKDGHVIRVETDAVVEG</sequence>
<dbReference type="OrthoDB" id="5877512at2759"/>
<gene>
    <name evidence="2" type="ORF">ANCCAN_16603</name>
</gene>
<evidence type="ECO:0000256" key="1">
    <source>
        <dbReference type="SAM" id="MobiDB-lite"/>
    </source>
</evidence>
<dbReference type="EMBL" id="JOJR01000464">
    <property type="protein sequence ID" value="RCN37479.1"/>
    <property type="molecule type" value="Genomic_DNA"/>
</dbReference>
<accession>A0A368G2H9</accession>
<evidence type="ECO:0000313" key="3">
    <source>
        <dbReference type="Proteomes" id="UP000252519"/>
    </source>
</evidence>
<proteinExistence type="predicted"/>
<feature type="region of interest" description="Disordered" evidence="1">
    <location>
        <begin position="1"/>
        <end position="48"/>
    </location>
</feature>
<keyword evidence="3" id="KW-1185">Reference proteome</keyword>
<name>A0A368G2H9_ANCCA</name>
<dbReference type="AlphaFoldDB" id="A0A368G2H9"/>
<feature type="non-terminal residue" evidence="2">
    <location>
        <position position="1"/>
    </location>
</feature>
<dbReference type="Proteomes" id="UP000252519">
    <property type="component" value="Unassembled WGS sequence"/>
</dbReference>